<keyword evidence="1" id="KW-1133">Transmembrane helix</keyword>
<evidence type="ECO:0000313" key="2">
    <source>
        <dbReference type="EMBL" id="PAU79831.1"/>
    </source>
</evidence>
<protein>
    <submittedName>
        <fullName evidence="2">TIGR02281 family clan AA aspartic protease</fullName>
    </submittedName>
</protein>
<keyword evidence="3" id="KW-1185">Reference proteome</keyword>
<proteinExistence type="predicted"/>
<dbReference type="InterPro" id="IPR011969">
    <property type="entry name" value="Clan_AA_Asp_peptidase_C"/>
</dbReference>
<dbReference type="InterPro" id="IPR034122">
    <property type="entry name" value="Retropepsin-like_bacterial"/>
</dbReference>
<dbReference type="OrthoDB" id="185963at2"/>
<sequence length="169" mass="18200">MASETRYLLYFGGFWLVLIGGATWFFGGITESQRNPNQTPETEMVNGVQSIELEANRQGHYVAGGGINGADVTFILDTGATRVTVSEAIAQRAGLERESRGRARTAAGTVTVWSTTIPELRLGDMRFRNVPGTISPSMDDDMALLGMSALGQVDFSQQDGVLTLRRAGP</sequence>
<dbReference type="RefSeq" id="WP_095617901.1">
    <property type="nucleotide sequence ID" value="NZ_NSKD01000005.1"/>
</dbReference>
<dbReference type="GO" id="GO:0006508">
    <property type="term" value="P:proteolysis"/>
    <property type="evidence" value="ECO:0007669"/>
    <property type="project" value="UniProtKB-KW"/>
</dbReference>
<dbReference type="Gene3D" id="2.40.70.10">
    <property type="entry name" value="Acid Proteases"/>
    <property type="match status" value="1"/>
</dbReference>
<dbReference type="PROSITE" id="PS00141">
    <property type="entry name" value="ASP_PROTEASE"/>
    <property type="match status" value="1"/>
</dbReference>
<dbReference type="EMBL" id="NSKD01000005">
    <property type="protein sequence ID" value="PAU79831.1"/>
    <property type="molecule type" value="Genomic_DNA"/>
</dbReference>
<keyword evidence="1" id="KW-0472">Membrane</keyword>
<name>A0A2A2F2J0_9GAMM</name>
<evidence type="ECO:0000256" key="1">
    <source>
        <dbReference type="SAM" id="Phobius"/>
    </source>
</evidence>
<keyword evidence="1" id="KW-0812">Transmembrane</keyword>
<dbReference type="InterPro" id="IPR021109">
    <property type="entry name" value="Peptidase_aspartic_dom_sf"/>
</dbReference>
<dbReference type="Pfam" id="PF13975">
    <property type="entry name" value="gag-asp_proteas"/>
    <property type="match status" value="1"/>
</dbReference>
<reference evidence="2 3" key="1">
    <citation type="submission" date="2017-08" db="EMBL/GenBank/DDBJ databases">
        <title>Halovibrio sewagensis sp. nov., isolated from wastewater of high salinity.</title>
        <authorList>
            <person name="Dong X."/>
            <person name="Zhang G."/>
        </authorList>
    </citation>
    <scope>NUCLEOTIDE SEQUENCE [LARGE SCALE GENOMIC DNA]</scope>
    <source>
        <strain evidence="2 3">YL5-2</strain>
    </source>
</reference>
<dbReference type="AlphaFoldDB" id="A0A2A2F2J0"/>
<feature type="transmembrane region" description="Helical" evidence="1">
    <location>
        <begin position="7"/>
        <end position="27"/>
    </location>
</feature>
<dbReference type="GO" id="GO:0004190">
    <property type="term" value="F:aspartic-type endopeptidase activity"/>
    <property type="evidence" value="ECO:0007669"/>
    <property type="project" value="InterPro"/>
</dbReference>
<dbReference type="SUPFAM" id="SSF50630">
    <property type="entry name" value="Acid proteases"/>
    <property type="match status" value="1"/>
</dbReference>
<dbReference type="Proteomes" id="UP000218896">
    <property type="component" value="Unassembled WGS sequence"/>
</dbReference>
<dbReference type="CDD" id="cd05483">
    <property type="entry name" value="retropepsin_like_bacteria"/>
    <property type="match status" value="1"/>
</dbReference>
<gene>
    <name evidence="2" type="ORF">CK501_11560</name>
</gene>
<accession>A0A2A2F2J0</accession>
<dbReference type="NCBIfam" id="TIGR02281">
    <property type="entry name" value="clan_AA_DTGA"/>
    <property type="match status" value="1"/>
</dbReference>
<organism evidence="2 3">
    <name type="scientific">Halovibrio salipaludis</name>
    <dbReference type="NCBI Taxonomy" id="2032626"/>
    <lineage>
        <taxon>Bacteria</taxon>
        <taxon>Pseudomonadati</taxon>
        <taxon>Pseudomonadota</taxon>
        <taxon>Gammaproteobacteria</taxon>
        <taxon>Oceanospirillales</taxon>
        <taxon>Halomonadaceae</taxon>
        <taxon>Halovibrio</taxon>
    </lineage>
</organism>
<keyword evidence="2" id="KW-0645">Protease</keyword>
<keyword evidence="2" id="KW-0378">Hydrolase</keyword>
<dbReference type="InterPro" id="IPR001969">
    <property type="entry name" value="Aspartic_peptidase_AS"/>
</dbReference>
<evidence type="ECO:0000313" key="3">
    <source>
        <dbReference type="Proteomes" id="UP000218896"/>
    </source>
</evidence>
<comment type="caution">
    <text evidence="2">The sequence shown here is derived from an EMBL/GenBank/DDBJ whole genome shotgun (WGS) entry which is preliminary data.</text>
</comment>